<evidence type="ECO:0000256" key="5">
    <source>
        <dbReference type="ARBA" id="ARBA00022490"/>
    </source>
</evidence>
<dbReference type="EMBL" id="JAPHEG010000001">
    <property type="protein sequence ID" value="MDF2953024.1"/>
    <property type="molecule type" value="Genomic_DNA"/>
</dbReference>
<comment type="function">
    <text evidence="9">Nucleotidase that shows phosphatase activity on nucleoside 5'-monophosphates.</text>
</comment>
<comment type="cofactor">
    <cofactor evidence="2">
        <name>Mg(2+)</name>
        <dbReference type="ChEBI" id="CHEBI:18420"/>
    </cofactor>
</comment>
<comment type="similarity">
    <text evidence="4 9">Belongs to the SurE nucleotidase family.</text>
</comment>
<sequence length="254" mass="28461">MKILLTNDDGIYAEGLCALYEVLSLEHQVYIVAPESERSAVGHAITIEQPLRVTKVRRGKYFCGYAINGTPADCVKLAIYELVGSVDLVISGINRGANVGINLLYSGTVSAATEAKILGYPSIAVSIDAYKDIDYCFAANFIGVFVKYIFSLPLDLPFCLNINIPHINPHKIKGIKFVRQSTAKLKEIFDRRIDLHDRIYYWQGAEEHTEKDPDTDVIALKEGYITITPIHFNLTNYSSLNKLKQIQNKLVIEF</sequence>
<dbReference type="Gene3D" id="3.40.1210.10">
    <property type="entry name" value="Survival protein SurE-like phosphatase/nucleotidase"/>
    <property type="match status" value="1"/>
</dbReference>
<dbReference type="NCBIfam" id="TIGR00087">
    <property type="entry name" value="surE"/>
    <property type="match status" value="1"/>
</dbReference>
<evidence type="ECO:0000256" key="8">
    <source>
        <dbReference type="ARBA" id="ARBA00022801"/>
    </source>
</evidence>
<dbReference type="InterPro" id="IPR030048">
    <property type="entry name" value="SurE"/>
</dbReference>
<dbReference type="EC" id="3.1.3.5" evidence="9"/>
<evidence type="ECO:0000256" key="3">
    <source>
        <dbReference type="ARBA" id="ARBA00004496"/>
    </source>
</evidence>
<evidence type="ECO:0000256" key="9">
    <source>
        <dbReference type="HAMAP-Rule" id="MF_00060"/>
    </source>
</evidence>
<evidence type="ECO:0000256" key="2">
    <source>
        <dbReference type="ARBA" id="ARBA00001946"/>
    </source>
</evidence>
<proteinExistence type="inferred from homology"/>
<dbReference type="GO" id="GO:0005737">
    <property type="term" value="C:cytoplasm"/>
    <property type="evidence" value="ECO:0007669"/>
    <property type="project" value="UniProtKB-SubCell"/>
</dbReference>
<comment type="cofactor">
    <cofactor evidence="9">
        <name>a divalent metal cation</name>
        <dbReference type="ChEBI" id="CHEBI:60240"/>
    </cofactor>
    <text evidence="9">Binds 1 divalent metal cation per subunit.</text>
</comment>
<dbReference type="AlphaFoldDB" id="A0AAE3TFJ7"/>
<gene>
    <name evidence="9" type="primary">surE</name>
    <name evidence="11" type="ORF">OD816_000269</name>
</gene>
<keyword evidence="8 9" id="KW-0378">Hydrolase</keyword>
<evidence type="ECO:0000256" key="6">
    <source>
        <dbReference type="ARBA" id="ARBA00022723"/>
    </source>
</evidence>
<dbReference type="GO" id="GO:0046872">
    <property type="term" value="F:metal ion binding"/>
    <property type="evidence" value="ECO:0007669"/>
    <property type="project" value="UniProtKB-UniRule"/>
</dbReference>
<keyword evidence="5 9" id="KW-0963">Cytoplasm</keyword>
<feature type="binding site" evidence="9">
    <location>
        <position position="9"/>
    </location>
    <ligand>
        <name>a divalent metal cation</name>
        <dbReference type="ChEBI" id="CHEBI:60240"/>
    </ligand>
</feature>
<evidence type="ECO:0000256" key="1">
    <source>
        <dbReference type="ARBA" id="ARBA00000815"/>
    </source>
</evidence>
<keyword evidence="7 9" id="KW-0547">Nucleotide-binding</keyword>
<dbReference type="Pfam" id="PF01975">
    <property type="entry name" value="SurE"/>
    <property type="match status" value="1"/>
</dbReference>
<feature type="binding site" evidence="9">
    <location>
        <position position="39"/>
    </location>
    <ligand>
        <name>a divalent metal cation</name>
        <dbReference type="ChEBI" id="CHEBI:60240"/>
    </ligand>
</feature>
<dbReference type="PANTHER" id="PTHR30457">
    <property type="entry name" value="5'-NUCLEOTIDASE SURE"/>
    <property type="match status" value="1"/>
</dbReference>
<feature type="domain" description="Survival protein SurE-like phosphatase/nucleotidase" evidence="10">
    <location>
        <begin position="3"/>
        <end position="186"/>
    </location>
</feature>
<protein>
    <recommendedName>
        <fullName evidence="9">5'-nucleotidase SurE</fullName>
        <ecNumber evidence="9">3.1.3.5</ecNumber>
    </recommendedName>
    <alternativeName>
        <fullName evidence="9">Nucleoside 5'-monophosphate phosphohydrolase</fullName>
    </alternativeName>
</protein>
<feature type="binding site" evidence="9">
    <location>
        <position position="8"/>
    </location>
    <ligand>
        <name>a divalent metal cation</name>
        <dbReference type="ChEBI" id="CHEBI:60240"/>
    </ligand>
</feature>
<dbReference type="InterPro" id="IPR036523">
    <property type="entry name" value="SurE-like_sf"/>
</dbReference>
<dbReference type="HAMAP" id="MF_00060">
    <property type="entry name" value="SurE"/>
    <property type="match status" value="1"/>
</dbReference>
<dbReference type="PANTHER" id="PTHR30457:SF0">
    <property type="entry name" value="PHOSPHATASE, PUTATIVE (AFU_ORTHOLOGUE AFUA_4G01070)-RELATED"/>
    <property type="match status" value="1"/>
</dbReference>
<feature type="binding site" evidence="9">
    <location>
        <position position="94"/>
    </location>
    <ligand>
        <name>a divalent metal cation</name>
        <dbReference type="ChEBI" id="CHEBI:60240"/>
    </ligand>
</feature>
<organism evidence="11 12">
    <name type="scientific">Candidatus Thermodesulfobacterium syntrophicum</name>
    <dbReference type="NCBI Taxonomy" id="3060442"/>
    <lineage>
        <taxon>Bacteria</taxon>
        <taxon>Pseudomonadati</taxon>
        <taxon>Thermodesulfobacteriota</taxon>
        <taxon>Thermodesulfobacteria</taxon>
        <taxon>Thermodesulfobacteriales</taxon>
        <taxon>Thermodesulfobacteriaceae</taxon>
        <taxon>Thermodesulfobacterium</taxon>
    </lineage>
</organism>
<reference evidence="11" key="1">
    <citation type="submission" date="2022-11" db="EMBL/GenBank/DDBJ databases">
        <title>Candidatus Alkanophaga archaea from heated hydrothermal vent sediment oxidize petroleum alkanes.</title>
        <authorList>
            <person name="Zehnle H."/>
            <person name="Laso-Perez R."/>
            <person name="Lipp J."/>
            <person name="Teske A."/>
            <person name="Wegener G."/>
        </authorList>
    </citation>
    <scope>NUCLEOTIDE SEQUENCE</scope>
    <source>
        <strain evidence="11">MCA70</strain>
    </source>
</reference>
<comment type="caution">
    <text evidence="11">The sequence shown here is derived from an EMBL/GenBank/DDBJ whole genome shotgun (WGS) entry which is preliminary data.</text>
</comment>
<keyword evidence="6 9" id="KW-0479">Metal-binding</keyword>
<evidence type="ECO:0000313" key="12">
    <source>
        <dbReference type="Proteomes" id="UP001144110"/>
    </source>
</evidence>
<dbReference type="GO" id="GO:0008253">
    <property type="term" value="F:5'-nucleotidase activity"/>
    <property type="evidence" value="ECO:0007669"/>
    <property type="project" value="UniProtKB-UniRule"/>
</dbReference>
<evidence type="ECO:0000313" key="11">
    <source>
        <dbReference type="EMBL" id="MDF2953024.1"/>
    </source>
</evidence>
<comment type="subcellular location">
    <subcellularLocation>
        <location evidence="3 9">Cytoplasm</location>
    </subcellularLocation>
</comment>
<accession>A0AAE3TFJ7</accession>
<dbReference type="SUPFAM" id="SSF64167">
    <property type="entry name" value="SurE-like"/>
    <property type="match status" value="1"/>
</dbReference>
<comment type="catalytic activity">
    <reaction evidence="1 9">
        <text>a ribonucleoside 5'-phosphate + H2O = a ribonucleoside + phosphate</text>
        <dbReference type="Rhea" id="RHEA:12484"/>
        <dbReference type="ChEBI" id="CHEBI:15377"/>
        <dbReference type="ChEBI" id="CHEBI:18254"/>
        <dbReference type="ChEBI" id="CHEBI:43474"/>
        <dbReference type="ChEBI" id="CHEBI:58043"/>
        <dbReference type="EC" id="3.1.3.5"/>
    </reaction>
</comment>
<dbReference type="Proteomes" id="UP001144110">
    <property type="component" value="Unassembled WGS sequence"/>
</dbReference>
<evidence type="ECO:0000256" key="7">
    <source>
        <dbReference type="ARBA" id="ARBA00022741"/>
    </source>
</evidence>
<evidence type="ECO:0000259" key="10">
    <source>
        <dbReference type="Pfam" id="PF01975"/>
    </source>
</evidence>
<evidence type="ECO:0000256" key="4">
    <source>
        <dbReference type="ARBA" id="ARBA00011062"/>
    </source>
</evidence>
<dbReference type="FunFam" id="3.40.1210.10:FF:000001">
    <property type="entry name" value="5'/3'-nucleotidase SurE"/>
    <property type="match status" value="1"/>
</dbReference>
<dbReference type="InterPro" id="IPR002828">
    <property type="entry name" value="SurE-like_Pase/nucleotidase"/>
</dbReference>
<name>A0AAE3TFJ7_9BACT</name>
<dbReference type="NCBIfam" id="NF001490">
    <property type="entry name" value="PRK00346.1-4"/>
    <property type="match status" value="1"/>
</dbReference>
<dbReference type="GO" id="GO:0000166">
    <property type="term" value="F:nucleotide binding"/>
    <property type="evidence" value="ECO:0007669"/>
    <property type="project" value="UniProtKB-KW"/>
</dbReference>